<name>A0A1X7HKG7_9PROT</name>
<dbReference type="Pfam" id="PF00107">
    <property type="entry name" value="ADH_zinc_N"/>
    <property type="match status" value="1"/>
</dbReference>
<dbReference type="PANTHER" id="PTHR43677">
    <property type="entry name" value="SHORT-CHAIN DEHYDROGENASE/REDUCTASE"/>
    <property type="match status" value="1"/>
</dbReference>
<dbReference type="InterPro" id="IPR014188">
    <property type="entry name" value="Acrylyl-CoA_reductase_AcuI"/>
</dbReference>
<dbReference type="GO" id="GO:0043957">
    <property type="term" value="F:acryloyl-CoA reductase (NADPH) activity"/>
    <property type="evidence" value="ECO:0007669"/>
    <property type="project" value="TreeGrafter"/>
</dbReference>
<dbReference type="NCBIfam" id="TIGR02823">
    <property type="entry name" value="oxido_YhdH"/>
    <property type="match status" value="1"/>
</dbReference>
<reference evidence="2 3" key="1">
    <citation type="submission" date="2017-04" db="EMBL/GenBank/DDBJ databases">
        <authorList>
            <person name="Afonso C.L."/>
            <person name="Miller P.J."/>
            <person name="Scott M.A."/>
            <person name="Spackman E."/>
            <person name="Goraichik I."/>
            <person name="Dimitrov K.M."/>
            <person name="Suarez D.L."/>
            <person name="Swayne D.E."/>
        </authorList>
    </citation>
    <scope>NUCLEOTIDE SEQUENCE [LARGE SCALE GENOMIC DNA]</scope>
    <source>
        <strain evidence="2 3">A2P</strain>
    </source>
</reference>
<dbReference type="InterPro" id="IPR036291">
    <property type="entry name" value="NAD(P)-bd_dom_sf"/>
</dbReference>
<dbReference type="InterPro" id="IPR051397">
    <property type="entry name" value="Zn-ADH-like_protein"/>
</dbReference>
<protein>
    <submittedName>
        <fullName evidence="2">Putative quinone oxidoreductase, YhdH/YhfP family</fullName>
    </submittedName>
</protein>
<dbReference type="Gene3D" id="3.40.50.720">
    <property type="entry name" value="NAD(P)-binding Rossmann-like Domain"/>
    <property type="match status" value="1"/>
</dbReference>
<dbReference type="EMBL" id="FXAK01000009">
    <property type="protein sequence ID" value="SMF88331.1"/>
    <property type="molecule type" value="Genomic_DNA"/>
</dbReference>
<dbReference type="Gene3D" id="3.90.180.10">
    <property type="entry name" value="Medium-chain alcohol dehydrogenases, catalytic domain"/>
    <property type="match status" value="1"/>
</dbReference>
<gene>
    <name evidence="2" type="ORF">SAMN02982917_6350</name>
</gene>
<dbReference type="AlphaFoldDB" id="A0A1X7HKG7"/>
<sequence length="331" mass="35066">MNQTFQAIRVSKPEDGGDQTVQFVDLSEDDLMDGDVTVAVEHSTVNYKDGLAVSGASPILRRFPMIPGIDFAGRVMRSDDPRFSPGDRVVLNGYGVGEAHFGGFAQRARVKGDWLVALPESVTTEQAMGIGTAGYTAALCVMALERAGITPDQGDVLVTGAAGGVGSVAIALLDRLGYRVVASSRRAAEEETYLRMLGADEVIDTRELAGSGRPLMKERWAAAVDSVGSRTLANVVAGTRYGGTVAACGLAQGADLPLTVMPFILRGVTLAGVDSVMAPRQRREEAWARLAKDLDIARLNQMTSHIGLDEVPRIAAEILAGKVRGRVVVDL</sequence>
<dbReference type="Pfam" id="PF08240">
    <property type="entry name" value="ADH_N"/>
    <property type="match status" value="1"/>
</dbReference>
<dbReference type="Proteomes" id="UP000192936">
    <property type="component" value="Unassembled WGS sequence"/>
</dbReference>
<organism evidence="2 3">
    <name type="scientific">Azospirillum oryzae</name>
    <dbReference type="NCBI Taxonomy" id="286727"/>
    <lineage>
        <taxon>Bacteria</taxon>
        <taxon>Pseudomonadati</taxon>
        <taxon>Pseudomonadota</taxon>
        <taxon>Alphaproteobacteria</taxon>
        <taxon>Rhodospirillales</taxon>
        <taxon>Azospirillaceae</taxon>
        <taxon>Azospirillum</taxon>
    </lineage>
</organism>
<dbReference type="InterPro" id="IPR020843">
    <property type="entry name" value="ER"/>
</dbReference>
<dbReference type="InterPro" id="IPR013149">
    <property type="entry name" value="ADH-like_C"/>
</dbReference>
<accession>A0A1X7HKG7</accession>
<dbReference type="SMART" id="SM00829">
    <property type="entry name" value="PKS_ER"/>
    <property type="match status" value="1"/>
</dbReference>
<dbReference type="OrthoDB" id="9782155at2"/>
<dbReference type="InterPro" id="IPR011032">
    <property type="entry name" value="GroES-like_sf"/>
</dbReference>
<dbReference type="SUPFAM" id="SSF50129">
    <property type="entry name" value="GroES-like"/>
    <property type="match status" value="1"/>
</dbReference>
<evidence type="ECO:0000259" key="1">
    <source>
        <dbReference type="SMART" id="SM00829"/>
    </source>
</evidence>
<feature type="domain" description="Enoyl reductase (ER)" evidence="1">
    <location>
        <begin position="16"/>
        <end position="329"/>
    </location>
</feature>
<proteinExistence type="predicted"/>
<dbReference type="CDD" id="cd08288">
    <property type="entry name" value="MDR_yhdh"/>
    <property type="match status" value="1"/>
</dbReference>
<dbReference type="SUPFAM" id="SSF51735">
    <property type="entry name" value="NAD(P)-binding Rossmann-fold domains"/>
    <property type="match status" value="1"/>
</dbReference>
<dbReference type="STRING" id="286727.SAMN02982917_6350"/>
<dbReference type="InterPro" id="IPR013154">
    <property type="entry name" value="ADH-like_N"/>
</dbReference>
<evidence type="ECO:0000313" key="2">
    <source>
        <dbReference type="EMBL" id="SMF88331.1"/>
    </source>
</evidence>
<evidence type="ECO:0000313" key="3">
    <source>
        <dbReference type="Proteomes" id="UP000192936"/>
    </source>
</evidence>
<dbReference type="PANTHER" id="PTHR43677:SF1">
    <property type="entry name" value="ACRYLYL-COA REDUCTASE ACUI-RELATED"/>
    <property type="match status" value="1"/>
</dbReference>